<dbReference type="PANTHER" id="PTHR42679:SF2">
    <property type="entry name" value="S-METHYL-5'-THIOADENOSINE PHOSPHORYLASE"/>
    <property type="match status" value="1"/>
</dbReference>
<dbReference type="GO" id="GO:0017061">
    <property type="term" value="F:S-methyl-5-thioadenosine phosphorylase activity"/>
    <property type="evidence" value="ECO:0007669"/>
    <property type="project" value="UniProtKB-UniRule"/>
</dbReference>
<dbReference type="EC" id="2.4.2.28" evidence="4"/>
<keyword evidence="1 4" id="KW-0328">Glycosyltransferase</keyword>
<dbReference type="GO" id="GO:0006166">
    <property type="term" value="P:purine ribonucleoside salvage"/>
    <property type="evidence" value="ECO:0007669"/>
    <property type="project" value="UniProtKB-KW"/>
</dbReference>
<dbReference type="CDD" id="cd09010">
    <property type="entry name" value="MTAP_SsMTAPII_like_MTIP"/>
    <property type="match status" value="1"/>
</dbReference>
<organism evidence="6 7">
    <name type="scientific">Richelia sinica FACHB-800</name>
    <dbReference type="NCBI Taxonomy" id="1357546"/>
    <lineage>
        <taxon>Bacteria</taxon>
        <taxon>Bacillati</taxon>
        <taxon>Cyanobacteriota</taxon>
        <taxon>Cyanophyceae</taxon>
        <taxon>Nostocales</taxon>
        <taxon>Nostocaceae</taxon>
        <taxon>Richelia</taxon>
    </lineage>
</organism>
<dbReference type="EMBL" id="CP021056">
    <property type="protein sequence ID" value="QXE21567.1"/>
    <property type="molecule type" value="Genomic_DNA"/>
</dbReference>
<reference evidence="6" key="1">
    <citation type="submission" date="2017-04" db="EMBL/GenBank/DDBJ databases">
        <title>Genome deletions in a multicellular cyanobacterial endosymbiont for morphological adaptation in marine diatoms.</title>
        <authorList>
            <person name="Wang Y."/>
            <person name="Gao H."/>
            <person name="Li R."/>
            <person name="Xu X."/>
        </authorList>
    </citation>
    <scope>NUCLEOTIDE SEQUENCE</scope>
    <source>
        <strain evidence="6">FACHB 800</strain>
    </source>
</reference>
<dbReference type="PROSITE" id="PS01240">
    <property type="entry name" value="PNP_MTAP_2"/>
    <property type="match status" value="1"/>
</dbReference>
<dbReference type="SUPFAM" id="SSF53167">
    <property type="entry name" value="Purine and uridine phosphorylases"/>
    <property type="match status" value="1"/>
</dbReference>
<dbReference type="InterPro" id="IPR035994">
    <property type="entry name" value="Nucleoside_phosphorylase_sf"/>
</dbReference>
<evidence type="ECO:0000259" key="5">
    <source>
        <dbReference type="Pfam" id="PF01048"/>
    </source>
</evidence>
<evidence type="ECO:0000256" key="2">
    <source>
        <dbReference type="ARBA" id="ARBA00022679"/>
    </source>
</evidence>
<evidence type="ECO:0000313" key="6">
    <source>
        <dbReference type="EMBL" id="QXE21567.1"/>
    </source>
</evidence>
<keyword evidence="3 4" id="KW-0660">Purine salvage</keyword>
<dbReference type="FunFam" id="3.40.50.1580:FF:000008">
    <property type="entry name" value="S-methyl-5'-thioadenosine phosphorylase"/>
    <property type="match status" value="1"/>
</dbReference>
<keyword evidence="7" id="KW-1185">Reference proteome</keyword>
<keyword evidence="2 4" id="KW-0808">Transferase</keyword>
<dbReference type="InterPro" id="IPR000845">
    <property type="entry name" value="Nucleoside_phosphorylase_d"/>
</dbReference>
<comment type="similarity">
    <text evidence="4">Belongs to the PNP/MTAP phosphorylase family. MTAP subfamily.</text>
</comment>
<feature type="binding site" evidence="4">
    <location>
        <position position="188"/>
    </location>
    <ligand>
        <name>substrate</name>
    </ligand>
</feature>
<dbReference type="PANTHER" id="PTHR42679">
    <property type="entry name" value="S-METHYL-5'-THIOADENOSINE PHOSPHORYLASE"/>
    <property type="match status" value="1"/>
</dbReference>
<dbReference type="NCBIfam" id="NF005657">
    <property type="entry name" value="PRK07432.1"/>
    <property type="match status" value="1"/>
</dbReference>
<feature type="binding site" evidence="4">
    <location>
        <position position="189"/>
    </location>
    <ligand>
        <name>phosphate</name>
        <dbReference type="ChEBI" id="CHEBI:43474"/>
    </ligand>
</feature>
<feature type="binding site" evidence="4">
    <location>
        <begin position="212"/>
        <end position="214"/>
    </location>
    <ligand>
        <name>substrate</name>
    </ligand>
</feature>
<proteinExistence type="inferred from homology"/>
<accession>A0A975Y302</accession>
<name>A0A975Y302_9NOST</name>
<feature type="binding site" evidence="4">
    <location>
        <begin position="87"/>
        <end position="88"/>
    </location>
    <ligand>
        <name>phosphate</name>
        <dbReference type="ChEBI" id="CHEBI:43474"/>
    </ligand>
</feature>
<feature type="binding site" evidence="4">
    <location>
        <position position="12"/>
    </location>
    <ligand>
        <name>phosphate</name>
        <dbReference type="ChEBI" id="CHEBI:43474"/>
    </ligand>
</feature>
<protein>
    <recommendedName>
        <fullName evidence="4">S-methyl-5'-thioadenosine phosphorylase</fullName>
        <ecNumber evidence="4">2.4.2.28</ecNumber>
    </recommendedName>
    <alternativeName>
        <fullName evidence="4">5'-methylthioadenosine phosphorylase</fullName>
        <shortName evidence="4">MTA phosphorylase</shortName>
        <shortName evidence="4">MTAP</shortName>
    </alternativeName>
</protein>
<evidence type="ECO:0000256" key="4">
    <source>
        <dbReference type="HAMAP-Rule" id="MF_01963"/>
    </source>
</evidence>
<evidence type="ECO:0000256" key="1">
    <source>
        <dbReference type="ARBA" id="ARBA00022676"/>
    </source>
</evidence>
<dbReference type="KEGG" id="rsin:B6N60_00244"/>
<dbReference type="GO" id="GO:0005829">
    <property type="term" value="C:cytosol"/>
    <property type="evidence" value="ECO:0007669"/>
    <property type="project" value="TreeGrafter"/>
</dbReference>
<dbReference type="InterPro" id="IPR018099">
    <property type="entry name" value="Purine_phosphorylase-2_CS"/>
</dbReference>
<dbReference type="Pfam" id="PF01048">
    <property type="entry name" value="PNP_UDP_1"/>
    <property type="match status" value="1"/>
</dbReference>
<dbReference type="Gene3D" id="3.40.50.1580">
    <property type="entry name" value="Nucleoside phosphorylase domain"/>
    <property type="match status" value="1"/>
</dbReference>
<comment type="subunit">
    <text evidence="4">Homohexamer. Dimer of a homotrimer.</text>
</comment>
<comment type="catalytic activity">
    <reaction evidence="4">
        <text>S-methyl-5'-thioadenosine + phosphate = 5-(methylsulfanyl)-alpha-D-ribose 1-phosphate + adenine</text>
        <dbReference type="Rhea" id="RHEA:11852"/>
        <dbReference type="ChEBI" id="CHEBI:16708"/>
        <dbReference type="ChEBI" id="CHEBI:17509"/>
        <dbReference type="ChEBI" id="CHEBI:43474"/>
        <dbReference type="ChEBI" id="CHEBI:58533"/>
        <dbReference type="EC" id="2.4.2.28"/>
    </reaction>
</comment>
<dbReference type="AlphaFoldDB" id="A0A975Y302"/>
<dbReference type="GO" id="GO:0019509">
    <property type="term" value="P:L-methionine salvage from methylthioadenosine"/>
    <property type="evidence" value="ECO:0007669"/>
    <property type="project" value="UniProtKB-UniRule"/>
</dbReference>
<gene>
    <name evidence="4" type="primary">mtnP</name>
    <name evidence="6" type="ORF">B6N60_00244</name>
</gene>
<comment type="function">
    <text evidence="4">Catalyzes the reversible phosphorylation of S-methyl-5'-thioadenosine (MTA) to adenine and 5-methylthioribose-1-phosphate. Involved in the breakdown of MTA, a major by-product of polyamine biosynthesis. Responsible for the first step in the methionine salvage pathway after MTA has been generated from S-adenosylmethionine. Has broad substrate specificity with 6-aminopurine nucleosides as preferred substrates.</text>
</comment>
<sequence length="290" mass="31564">MAVAQIGIIGGSGLYKMEELKDIEEVQIQTPFGSPSDALIVGTLAGTKVAFLARHGRNHTLLPSELPFRANIYAMKKLGVKYLISASAVGSLQAEAKPLDMVIPDQFIDRTKNRESTFFGEGIVAHIAFGEPICPNLARVLTDAIASLNLPDVTLHRGGTYVCMEGPAFSTKAESHLYRSWGATIIGMTNLPEAKLAREAEIAYATLALVTDYDCWHPDHDSVTVDMVIGNLQKNAINAQKVIQETVRRLSENPPTSDAHSALKYAILTNLNHAPAATKQKLELILEKYL</sequence>
<feature type="site" description="Important for substrate specificity" evidence="4">
    <location>
        <position position="225"/>
    </location>
</feature>
<evidence type="ECO:0000256" key="3">
    <source>
        <dbReference type="ARBA" id="ARBA00022726"/>
    </source>
</evidence>
<dbReference type="NCBIfam" id="TIGR01694">
    <property type="entry name" value="MTAP"/>
    <property type="match status" value="1"/>
</dbReference>
<dbReference type="InterPro" id="IPR010044">
    <property type="entry name" value="MTAP"/>
</dbReference>
<dbReference type="HAMAP" id="MF_01963">
    <property type="entry name" value="MTAP"/>
    <property type="match status" value="1"/>
</dbReference>
<dbReference type="Proteomes" id="UP000683511">
    <property type="component" value="Chromosome"/>
</dbReference>
<feature type="domain" description="Nucleoside phosphorylase" evidence="5">
    <location>
        <begin position="6"/>
        <end position="247"/>
    </location>
</feature>
<evidence type="ECO:0000313" key="7">
    <source>
        <dbReference type="Proteomes" id="UP000683511"/>
    </source>
</evidence>
<feature type="binding site" evidence="4">
    <location>
        <begin position="54"/>
        <end position="55"/>
    </location>
    <ligand>
        <name>phosphate</name>
        <dbReference type="ChEBI" id="CHEBI:43474"/>
    </ligand>
</feature>
<feature type="site" description="Important for substrate specificity" evidence="4">
    <location>
        <position position="170"/>
    </location>
</feature>
<dbReference type="RefSeq" id="WP_190608397.1">
    <property type="nucleotide sequence ID" value="NZ_CP021056.1"/>
</dbReference>
<comment type="pathway">
    <text evidence="4">Amino-acid biosynthesis; L-methionine biosynthesis via salvage pathway; S-methyl-5-thio-alpha-D-ribose 1-phosphate from S-methyl-5'-thioadenosine (phosphorylase route): step 1/1.</text>
</comment>